<comment type="caution">
    <text evidence="2">The sequence shown here is derived from an EMBL/GenBank/DDBJ whole genome shotgun (WGS) entry which is preliminary data.</text>
</comment>
<dbReference type="EMBL" id="CAMXCT030002112">
    <property type="protein sequence ID" value="CAL4783043.1"/>
    <property type="molecule type" value="Genomic_DNA"/>
</dbReference>
<dbReference type="OrthoDB" id="431283at2759"/>
<organism evidence="2">
    <name type="scientific">Cladocopium goreaui</name>
    <dbReference type="NCBI Taxonomy" id="2562237"/>
    <lineage>
        <taxon>Eukaryota</taxon>
        <taxon>Sar</taxon>
        <taxon>Alveolata</taxon>
        <taxon>Dinophyceae</taxon>
        <taxon>Suessiales</taxon>
        <taxon>Symbiodiniaceae</taxon>
        <taxon>Cladocopium</taxon>
    </lineage>
</organism>
<protein>
    <submittedName>
        <fullName evidence="4">Neurofilament heavy polypeptide</fullName>
    </submittedName>
</protein>
<keyword evidence="5" id="KW-1185">Reference proteome</keyword>
<dbReference type="EMBL" id="CAMXCT010002112">
    <property type="protein sequence ID" value="CAI3995731.1"/>
    <property type="molecule type" value="Genomic_DNA"/>
</dbReference>
<feature type="compositionally biased region" description="Basic residues" evidence="1">
    <location>
        <begin position="684"/>
        <end position="711"/>
    </location>
</feature>
<dbReference type="EMBL" id="CAMXCT020002112">
    <property type="protein sequence ID" value="CAL1149106.1"/>
    <property type="molecule type" value="Genomic_DNA"/>
</dbReference>
<sequence length="1361" mass="151100">MLRVREGGLATAGPPCGSFAYLNVATSGRSRTKPLGNPKRNYVRDANTITARLCLLLLLGFVRCVLSLCEQPQSTIMLHFPYVVWLSKIVSQFLPWLVTRFYMGSYGHKNLKPTVTFGNCPWAYRLKKKLTQRVRQRAKRSAALVKRYIDANGRRRVCGNSKALKRSQVYPKNYGKAICALHQKWKETPGNIQVLREALYPPQAGLATDNLRGLTHLSTSYTMLGGDLDAILERAAKRAARAAVMDTVNMDDTTMEGSACDRKPQKSADDPKVKGKTKKMQVPPEADSDASTVPGTEEEIAKLKVQSKDLQTPSPKIRAEPSANLDQPSGPKLDRRIQSKQILETKPDEKPKDSQASGRHITTAVKAKAAPPAELATPVKTEDVKAEHVKSEPETPQTSQTARAVQECLRRPSTADLGSPPPELKNAPSPHVFQLQKILPRVPTLAPSPPAVPAQSVPGAANTGALPGDGANPMPTAEPSASVPADATTEPSASVPADESLEDPAELARKEEQVRIKKQAHARYMRFSRSLSSPNTPVEIQRAGRSAHRDSAKLQILMEQWASCEGAWRHSEFFLQIRQKNRHRQFGSRRWMTKSELVAKYGSVAIATQIIEAKEHDADASVNQIRAHRDMHGVMTEDTKQYLVWDKEGEEDTSDTVCHQLFQAADCDDEHDGDNKGAGQKSLKNGKSRKDTKKKKKAVKKGKKVSKKKSRNVSSSSGVSSMSSSPSRSSSSSSGSTSSEESQGPKEVRKRKSKSKDGCDQKRRKMEDESKKNEAAEKKKQAAEQKKLEKAQERKEAQEKQKAEKKHEKEKNDNLKKEQRKSNQVIAKIGACILRGSNVESKLATMSGTVKQAILTEVRPHMNNLRERRAALQKAIEHSKVDDLGTMSAETAQANCAIDEFNGFCSCSDDRLPHSLHGHFDDVSAGEAWLDSERMQLLWAQQCSECEIRLLSLRSTAEMDTIKIPVVDKKSPTGLSVEKYPILHPHRVLSYLFDVVKIEIDMVKLHNFWDHARSVGEPWAVSSPATREHIPLGVHGDSARLWTVYQVEKQMSISLNLPLFRPRSTRFSRFVVFTCPSNKLYKNRTLNAVWRRLVWSINACFDGLNPTVGVGGVALTGPDALRAGTPMTAKGLKFCLTEIRGDWEFHRDCWRPTAAWNATNVCIHCPALASGPDPYLYYNTPEDNSAWDKEEFGLDEFVAKRLKDSHLCPLLRAKGFHPQLLKWCSMHTINLGILYTCNAASVILLCEDLGYFGGGTFEQQLDRAYKDFLAYCIRHKIQHSQPPFLPKMVKKPDGNNLFTAKAYNGRCILSWLADCLLTALGYYPNHEILILTSGAMTLQLKLSGIGGAMVVADQLHSGNLT</sequence>
<feature type="region of interest" description="Disordered" evidence="1">
    <location>
        <begin position="667"/>
        <end position="821"/>
    </location>
</feature>
<evidence type="ECO:0000256" key="1">
    <source>
        <dbReference type="SAM" id="MobiDB-lite"/>
    </source>
</evidence>
<feature type="region of interest" description="Disordered" evidence="1">
    <location>
        <begin position="253"/>
        <end position="514"/>
    </location>
</feature>
<proteinExistence type="predicted"/>
<evidence type="ECO:0000313" key="2">
    <source>
        <dbReference type="EMBL" id="CAI3995731.1"/>
    </source>
</evidence>
<dbReference type="Proteomes" id="UP001152797">
    <property type="component" value="Unassembled WGS sequence"/>
</dbReference>
<feature type="compositionally biased region" description="Basic and acidic residues" evidence="1">
    <location>
        <begin position="380"/>
        <end position="393"/>
    </location>
</feature>
<evidence type="ECO:0000313" key="3">
    <source>
        <dbReference type="EMBL" id="CAL1149106.1"/>
    </source>
</evidence>
<evidence type="ECO:0000313" key="5">
    <source>
        <dbReference type="Proteomes" id="UP001152797"/>
    </source>
</evidence>
<feature type="compositionally biased region" description="Basic and acidic residues" evidence="1">
    <location>
        <begin position="755"/>
        <end position="821"/>
    </location>
</feature>
<name>A0A9P1CQQ3_9DINO</name>
<feature type="compositionally biased region" description="Low complexity" evidence="1">
    <location>
        <begin position="712"/>
        <end position="739"/>
    </location>
</feature>
<evidence type="ECO:0000313" key="4">
    <source>
        <dbReference type="EMBL" id="CAL4783043.1"/>
    </source>
</evidence>
<feature type="compositionally biased region" description="Low complexity" evidence="1">
    <location>
        <begin position="362"/>
        <end position="378"/>
    </location>
</feature>
<reference evidence="2" key="1">
    <citation type="submission" date="2022-10" db="EMBL/GenBank/DDBJ databases">
        <authorList>
            <person name="Chen Y."/>
            <person name="Dougan E. K."/>
            <person name="Chan C."/>
            <person name="Rhodes N."/>
            <person name="Thang M."/>
        </authorList>
    </citation>
    <scope>NUCLEOTIDE SEQUENCE</scope>
</reference>
<feature type="compositionally biased region" description="Basic and acidic residues" evidence="1">
    <location>
        <begin position="259"/>
        <end position="273"/>
    </location>
</feature>
<reference evidence="3" key="2">
    <citation type="submission" date="2024-04" db="EMBL/GenBank/DDBJ databases">
        <authorList>
            <person name="Chen Y."/>
            <person name="Shah S."/>
            <person name="Dougan E. K."/>
            <person name="Thang M."/>
            <person name="Chan C."/>
        </authorList>
    </citation>
    <scope>NUCLEOTIDE SEQUENCE [LARGE SCALE GENOMIC DNA]</scope>
</reference>
<feature type="compositionally biased region" description="Polar residues" evidence="1">
    <location>
        <begin position="394"/>
        <end position="403"/>
    </location>
</feature>
<accession>A0A9P1CQQ3</accession>
<gene>
    <name evidence="2" type="ORF">C1SCF055_LOCUS22260</name>
</gene>
<feature type="compositionally biased region" description="Basic and acidic residues" evidence="1">
    <location>
        <begin position="332"/>
        <end position="353"/>
    </location>
</feature>